<reference evidence="1" key="1">
    <citation type="thesis" date="2021" institute="BYU ScholarsArchive" country="Provo, UT, USA">
        <title>Applications of and Algorithms for Genome Assembly and Genomic Analyses with an Emphasis on Marine Teleosts.</title>
        <authorList>
            <person name="Pickett B.D."/>
        </authorList>
    </citation>
    <scope>NUCLEOTIDE SEQUENCE</scope>
    <source>
        <strain evidence="1">HI-2016</strain>
    </source>
</reference>
<accession>A0A8T2NWM8</accession>
<evidence type="ECO:0000313" key="2">
    <source>
        <dbReference type="Proteomes" id="UP000824540"/>
    </source>
</evidence>
<name>A0A8T2NWM8_9TELE</name>
<dbReference type="AlphaFoldDB" id="A0A8T2NWM8"/>
<evidence type="ECO:0000313" key="1">
    <source>
        <dbReference type="EMBL" id="KAG9344579.1"/>
    </source>
</evidence>
<proteinExistence type="predicted"/>
<comment type="caution">
    <text evidence="1">The sequence shown here is derived from an EMBL/GenBank/DDBJ whole genome shotgun (WGS) entry which is preliminary data.</text>
</comment>
<protein>
    <submittedName>
        <fullName evidence="1">Uncharacterized protein</fullName>
    </submittedName>
</protein>
<dbReference type="EMBL" id="JAFBMS010000020">
    <property type="protein sequence ID" value="KAG9344579.1"/>
    <property type="molecule type" value="Genomic_DNA"/>
</dbReference>
<sequence length="82" mass="9133">MVPFYQSGIWAAWPGWRFGGGRTRAQGPWWTPGAGQGSKEIPLHLGSRNNFMQRTGKELYDDNIHYPLLLTLTLGPGATSFL</sequence>
<organism evidence="1 2">
    <name type="scientific">Albula glossodonta</name>
    <name type="common">roundjaw bonefish</name>
    <dbReference type="NCBI Taxonomy" id="121402"/>
    <lineage>
        <taxon>Eukaryota</taxon>
        <taxon>Metazoa</taxon>
        <taxon>Chordata</taxon>
        <taxon>Craniata</taxon>
        <taxon>Vertebrata</taxon>
        <taxon>Euteleostomi</taxon>
        <taxon>Actinopterygii</taxon>
        <taxon>Neopterygii</taxon>
        <taxon>Teleostei</taxon>
        <taxon>Albuliformes</taxon>
        <taxon>Albulidae</taxon>
        <taxon>Albula</taxon>
    </lineage>
</organism>
<keyword evidence="2" id="KW-1185">Reference proteome</keyword>
<gene>
    <name evidence="1" type="ORF">JZ751_011251</name>
</gene>
<dbReference type="Proteomes" id="UP000824540">
    <property type="component" value="Unassembled WGS sequence"/>
</dbReference>